<dbReference type="GO" id="GO:0005737">
    <property type="term" value="C:cytoplasm"/>
    <property type="evidence" value="ECO:0007669"/>
    <property type="project" value="UniProtKB-SubCell"/>
</dbReference>
<feature type="binding site" evidence="9">
    <location>
        <position position="119"/>
    </location>
    <ligand>
        <name>Zn(2+)</name>
        <dbReference type="ChEBI" id="CHEBI:29105"/>
        <note>catalytic</note>
    </ligand>
</feature>
<keyword evidence="9" id="KW-0963">Cytoplasm</keyword>
<evidence type="ECO:0000256" key="1">
    <source>
        <dbReference type="ARBA" id="ARBA00010875"/>
    </source>
</evidence>
<evidence type="ECO:0000313" key="10">
    <source>
        <dbReference type="EMBL" id="SCM80263.1"/>
    </source>
</evidence>
<evidence type="ECO:0000256" key="5">
    <source>
        <dbReference type="ARBA" id="ARBA00022723"/>
    </source>
</evidence>
<evidence type="ECO:0000256" key="3">
    <source>
        <dbReference type="ARBA" id="ARBA00022552"/>
    </source>
</evidence>
<dbReference type="NCBIfam" id="TIGR00043">
    <property type="entry name" value="rRNA maturation RNase YbeY"/>
    <property type="match status" value="1"/>
</dbReference>
<dbReference type="PANTHER" id="PTHR46986">
    <property type="entry name" value="ENDORIBONUCLEASE YBEY, CHLOROPLASTIC"/>
    <property type="match status" value="1"/>
</dbReference>
<comment type="cofactor">
    <cofactor evidence="9">
        <name>Zn(2+)</name>
        <dbReference type="ChEBI" id="CHEBI:29105"/>
    </cofactor>
    <text evidence="9">Binds 1 zinc ion.</text>
</comment>
<dbReference type="EC" id="3.1.-.-" evidence="9"/>
<dbReference type="GO" id="GO:0006364">
    <property type="term" value="P:rRNA processing"/>
    <property type="evidence" value="ECO:0007669"/>
    <property type="project" value="UniProtKB-UniRule"/>
</dbReference>
<keyword evidence="2 9" id="KW-0690">Ribosome biogenesis</keyword>
<protein>
    <recommendedName>
        <fullName evidence="9">Endoribonuclease YbeY</fullName>
        <ecNumber evidence="9">3.1.-.-</ecNumber>
    </recommendedName>
</protein>
<keyword evidence="6 9" id="KW-0255">Endonuclease</keyword>
<dbReference type="EMBL" id="FMJE01000003">
    <property type="protein sequence ID" value="SCM80263.1"/>
    <property type="molecule type" value="Genomic_DNA"/>
</dbReference>
<evidence type="ECO:0000256" key="8">
    <source>
        <dbReference type="ARBA" id="ARBA00022833"/>
    </source>
</evidence>
<evidence type="ECO:0000256" key="6">
    <source>
        <dbReference type="ARBA" id="ARBA00022759"/>
    </source>
</evidence>
<dbReference type="PROSITE" id="PS01306">
    <property type="entry name" value="UPF0054"/>
    <property type="match status" value="1"/>
</dbReference>
<comment type="subcellular location">
    <subcellularLocation>
        <location evidence="9">Cytoplasm</location>
    </subcellularLocation>
</comment>
<keyword evidence="3 9" id="KW-0698">rRNA processing</keyword>
<evidence type="ECO:0000256" key="7">
    <source>
        <dbReference type="ARBA" id="ARBA00022801"/>
    </source>
</evidence>
<feature type="binding site" evidence="9">
    <location>
        <position position="115"/>
    </location>
    <ligand>
        <name>Zn(2+)</name>
        <dbReference type="ChEBI" id="CHEBI:29105"/>
        <note>catalytic</note>
    </ligand>
</feature>
<proteinExistence type="inferred from homology"/>
<keyword evidence="4 9" id="KW-0540">Nuclease</keyword>
<dbReference type="SUPFAM" id="SSF55486">
    <property type="entry name" value="Metalloproteases ('zincins'), catalytic domain"/>
    <property type="match status" value="1"/>
</dbReference>
<evidence type="ECO:0000256" key="2">
    <source>
        <dbReference type="ARBA" id="ARBA00022517"/>
    </source>
</evidence>
<dbReference type="Gene3D" id="3.40.390.30">
    <property type="entry name" value="Metalloproteases ('zincins'), catalytic domain"/>
    <property type="match status" value="1"/>
</dbReference>
<gene>
    <name evidence="9 10" type="primary">ybeY</name>
    <name evidence="10" type="ORF">KL86SPO_30441</name>
</gene>
<dbReference type="InterPro" id="IPR002036">
    <property type="entry name" value="YbeY"/>
</dbReference>
<dbReference type="GO" id="GO:0004222">
    <property type="term" value="F:metalloendopeptidase activity"/>
    <property type="evidence" value="ECO:0007669"/>
    <property type="project" value="InterPro"/>
</dbReference>
<dbReference type="Pfam" id="PF02130">
    <property type="entry name" value="YbeY"/>
    <property type="match status" value="1"/>
</dbReference>
<dbReference type="AlphaFoldDB" id="A0A212LRT4"/>
<evidence type="ECO:0000256" key="9">
    <source>
        <dbReference type="HAMAP-Rule" id="MF_00009"/>
    </source>
</evidence>
<keyword evidence="8 9" id="KW-0862">Zinc</keyword>
<dbReference type="GO" id="GO:0004521">
    <property type="term" value="F:RNA endonuclease activity"/>
    <property type="evidence" value="ECO:0007669"/>
    <property type="project" value="UniProtKB-UniRule"/>
</dbReference>
<reference evidence="10" key="1">
    <citation type="submission" date="2016-08" db="EMBL/GenBank/DDBJ databases">
        <authorList>
            <person name="Seilhamer J.J."/>
        </authorList>
    </citation>
    <scope>NUCLEOTIDE SEQUENCE</scope>
    <source>
        <strain evidence="10">86</strain>
    </source>
</reference>
<name>A0A212LRT4_9FIRM</name>
<evidence type="ECO:0000256" key="4">
    <source>
        <dbReference type="ARBA" id="ARBA00022722"/>
    </source>
</evidence>
<feature type="binding site" evidence="9">
    <location>
        <position position="125"/>
    </location>
    <ligand>
        <name>Zn(2+)</name>
        <dbReference type="ChEBI" id="CHEBI:29105"/>
        <note>catalytic</note>
    </ligand>
</feature>
<comment type="similarity">
    <text evidence="1 9">Belongs to the endoribonuclease YbeY family.</text>
</comment>
<keyword evidence="7 9" id="KW-0378">Hydrolase</keyword>
<keyword evidence="5 9" id="KW-0479">Metal-binding</keyword>
<accession>A0A212LRT4</accession>
<organism evidence="10">
    <name type="scientific">uncultured Sporomusa sp</name>
    <dbReference type="NCBI Taxonomy" id="307249"/>
    <lineage>
        <taxon>Bacteria</taxon>
        <taxon>Bacillati</taxon>
        <taxon>Bacillota</taxon>
        <taxon>Negativicutes</taxon>
        <taxon>Selenomonadales</taxon>
        <taxon>Sporomusaceae</taxon>
        <taxon>Sporomusa</taxon>
        <taxon>environmental samples</taxon>
    </lineage>
</organism>
<sequence length="157" mass="17700">MTITSAMECMLNQVLNKAAEVYGLEPQAEVSVVLADDEYIHQLNRQYRGKDKPTDVLSFAMNDHCAGTHEPDINQIPADIEILLGDIIISLETAARQAGEYGHSLERELAYLTVHGMLHLLGYDHEEAEEQQEMRREEEHVLSLLGITREQSLPVCK</sequence>
<dbReference type="RefSeq" id="WP_288186170.1">
    <property type="nucleotide sequence ID" value="NZ_LT608335.1"/>
</dbReference>
<dbReference type="InterPro" id="IPR020549">
    <property type="entry name" value="YbeY_CS"/>
</dbReference>
<comment type="function">
    <text evidence="9">Single strand-specific metallo-endoribonuclease involved in late-stage 70S ribosome quality control and in maturation of the 3' terminus of the 16S rRNA.</text>
</comment>
<dbReference type="InterPro" id="IPR023091">
    <property type="entry name" value="MetalPrtase_cat_dom_sf_prd"/>
</dbReference>
<dbReference type="PANTHER" id="PTHR46986:SF1">
    <property type="entry name" value="ENDORIBONUCLEASE YBEY, CHLOROPLASTIC"/>
    <property type="match status" value="1"/>
</dbReference>
<dbReference type="HAMAP" id="MF_00009">
    <property type="entry name" value="Endoribonucl_YbeY"/>
    <property type="match status" value="1"/>
</dbReference>
<dbReference type="GO" id="GO:0008270">
    <property type="term" value="F:zinc ion binding"/>
    <property type="evidence" value="ECO:0007669"/>
    <property type="project" value="UniProtKB-UniRule"/>
</dbReference>